<evidence type="ECO:0000313" key="4">
    <source>
        <dbReference type="Proteomes" id="UP000422764"/>
    </source>
</evidence>
<dbReference type="AlphaFoldDB" id="A0A6I6F034"/>
<gene>
    <name evidence="3" type="ORF">GOM49_12810</name>
</gene>
<keyword evidence="1 2" id="KW-0732">Signal</keyword>
<name>A0A6I6F034_9CLOT</name>
<keyword evidence="4" id="KW-1185">Reference proteome</keyword>
<dbReference type="InterPro" id="IPR014755">
    <property type="entry name" value="Cu-Rt/internalin_Ig-like"/>
</dbReference>
<evidence type="ECO:0000256" key="2">
    <source>
        <dbReference type="SAM" id="SignalP"/>
    </source>
</evidence>
<feature type="chain" id="PRO_5026324696" description="BIG2 domain-containing protein" evidence="2">
    <location>
        <begin position="30"/>
        <end position="805"/>
    </location>
</feature>
<reference evidence="3 4" key="1">
    <citation type="submission" date="2019-12" db="EMBL/GenBank/DDBJ databases">
        <title>Genome sequenceing of Clostridium bovifaecis.</title>
        <authorList>
            <person name="Yao Y."/>
        </authorList>
    </citation>
    <scope>NUCLEOTIDE SEQUENCE [LARGE SCALE GENOMIC DNA]</scope>
    <source>
        <strain evidence="3 4">BXX</strain>
    </source>
</reference>
<feature type="signal peptide" evidence="2">
    <location>
        <begin position="1"/>
        <end position="29"/>
    </location>
</feature>
<proteinExistence type="predicted"/>
<dbReference type="EMBL" id="CP046522">
    <property type="protein sequence ID" value="QGU95861.1"/>
    <property type="molecule type" value="Genomic_DNA"/>
</dbReference>
<dbReference type="Gene3D" id="2.60.40.1220">
    <property type="match status" value="1"/>
</dbReference>
<organism evidence="3 4">
    <name type="scientific">Clostridium bovifaecis</name>
    <dbReference type="NCBI Taxonomy" id="2184719"/>
    <lineage>
        <taxon>Bacteria</taxon>
        <taxon>Bacillati</taxon>
        <taxon>Bacillota</taxon>
        <taxon>Clostridia</taxon>
        <taxon>Eubacteriales</taxon>
        <taxon>Clostridiaceae</taxon>
        <taxon>Clostridium</taxon>
    </lineage>
</organism>
<accession>A0A6I6F034</accession>
<evidence type="ECO:0000256" key="1">
    <source>
        <dbReference type="ARBA" id="ARBA00022729"/>
    </source>
</evidence>
<evidence type="ECO:0000313" key="3">
    <source>
        <dbReference type="EMBL" id="QGU95861.1"/>
    </source>
</evidence>
<sequence>MNKNKLGKVTGVATAAFLIAGTTAFTAFAAMPTGTAVIGDKAFDLNYLNDPANVDEITAAMQAANFKVYVKGFDGAWIDNATETELKDLAAIPAVEYKNAKGEVTKYDAKDGDVTVEGLKVASVSAINNTTVEVNVSGSLTDKTITAADFKVAVEGSEVQIAKFEAGSTVGTYRLTIGTILSNGETITVTGADDLDGSVTTKYAAYKVTSVEGVAATVDSTKTEQQLGLKANGAATTVEALDAEGYEVQFQATENVFNGATVSGNGILDKTDLDTLVTTNGKNNFKYKVVITKDGAIVAESAQVEVKVYDGSKTASGIKEFTLNQVLGTEKITSGKLVVGESATIEDIIASSLVDSRQDIDITQDVEVESSNPFVVSVAQPVAPTTPATITANGTGTATITIKSGNTSKTFTVTVVSEARKITSVATSDSSIKLARNGVKDITLTFKDQYGDVIASAADGTDYTVSANVQNADANTIATLAVDVAADDTSATGKETVTFTAHSSNTGSGTFRVYKPNGAVMLSIPVTVEADTIAKTYKLEAANSSSVDKILDLNDEEITESNDGNDEIVFNLNQYTNAGSFIGKVSGASSLVYSGATAGNFNVQVVDSKGAVTATADGDGDTADLVLDDVNGTITIAPEAFATRDFSKTGTYTLKVTNSTGTLVASTTFTVKDTAPVISSANFVTGFEINATSTDIKSLIPDANIKVTGAGGDGKVRVDANGIVYIDTNNSDAGNTSADDAFEAGIDIYLGQIVAAKKSGTVTTPTIGTSTLTVATDDDGVVTIGITKRGASTPAFTGNFTVKVD</sequence>
<protein>
    <recommendedName>
        <fullName evidence="5">BIG2 domain-containing protein</fullName>
    </recommendedName>
</protein>
<dbReference type="Gene3D" id="2.60.40.1080">
    <property type="match status" value="1"/>
</dbReference>
<dbReference type="Proteomes" id="UP000422764">
    <property type="component" value="Chromosome"/>
</dbReference>
<evidence type="ECO:0008006" key="5">
    <source>
        <dbReference type="Google" id="ProtNLM"/>
    </source>
</evidence>